<dbReference type="EMBL" id="BAABHK010000013">
    <property type="protein sequence ID" value="GAA4634193.1"/>
    <property type="molecule type" value="Genomic_DNA"/>
</dbReference>
<proteinExistence type="predicted"/>
<comment type="caution">
    <text evidence="1">The sequence shown here is derived from an EMBL/GenBank/DDBJ whole genome shotgun (WGS) entry which is preliminary data.</text>
</comment>
<organism evidence="1 2">
    <name type="scientific">Actinoallomurus vinaceus</name>
    <dbReference type="NCBI Taxonomy" id="1080074"/>
    <lineage>
        <taxon>Bacteria</taxon>
        <taxon>Bacillati</taxon>
        <taxon>Actinomycetota</taxon>
        <taxon>Actinomycetes</taxon>
        <taxon>Streptosporangiales</taxon>
        <taxon>Thermomonosporaceae</taxon>
        <taxon>Actinoallomurus</taxon>
    </lineage>
</organism>
<reference evidence="2" key="1">
    <citation type="journal article" date="2019" name="Int. J. Syst. Evol. Microbiol.">
        <title>The Global Catalogue of Microorganisms (GCM) 10K type strain sequencing project: providing services to taxonomists for standard genome sequencing and annotation.</title>
        <authorList>
            <consortium name="The Broad Institute Genomics Platform"/>
            <consortium name="The Broad Institute Genome Sequencing Center for Infectious Disease"/>
            <person name="Wu L."/>
            <person name="Ma J."/>
        </authorList>
    </citation>
    <scope>NUCLEOTIDE SEQUENCE [LARGE SCALE GENOMIC DNA]</scope>
    <source>
        <strain evidence="2">JCM 17939</strain>
    </source>
</reference>
<sequence length="56" mass="6133">MSRLLGAMSDRLLGAVLKEQSAGACVPEHGSPCKCLNGWQYIFDCNGICRWDDGRC</sequence>
<dbReference type="RefSeq" id="WP_345437169.1">
    <property type="nucleotide sequence ID" value="NZ_BAABHK010000013.1"/>
</dbReference>
<keyword evidence="2" id="KW-1185">Reference proteome</keyword>
<gene>
    <name evidence="1" type="ORF">GCM10023196_074730</name>
</gene>
<evidence type="ECO:0000313" key="1">
    <source>
        <dbReference type="EMBL" id="GAA4634193.1"/>
    </source>
</evidence>
<dbReference type="Proteomes" id="UP001501442">
    <property type="component" value="Unassembled WGS sequence"/>
</dbReference>
<name>A0ABP8UNG4_9ACTN</name>
<accession>A0ABP8UNG4</accession>
<evidence type="ECO:0000313" key="2">
    <source>
        <dbReference type="Proteomes" id="UP001501442"/>
    </source>
</evidence>
<protein>
    <submittedName>
        <fullName evidence="1">Uncharacterized protein</fullName>
    </submittedName>
</protein>